<keyword evidence="1" id="KW-0808">Transferase</keyword>
<dbReference type="GO" id="GO:0032259">
    <property type="term" value="P:methylation"/>
    <property type="evidence" value="ECO:0007669"/>
    <property type="project" value="UniProtKB-KW"/>
</dbReference>
<proteinExistence type="predicted"/>
<dbReference type="GO" id="GO:0008168">
    <property type="term" value="F:methyltransferase activity"/>
    <property type="evidence" value="ECO:0007669"/>
    <property type="project" value="UniProtKB-KW"/>
</dbReference>
<dbReference type="RefSeq" id="WP_277732014.1">
    <property type="nucleotide sequence ID" value="NZ_CP120733.1"/>
</dbReference>
<gene>
    <name evidence="1" type="primary">fliB</name>
    <name evidence="1" type="ORF">P4S50_16925</name>
</gene>
<organism evidence="1 2">
    <name type="scientific">Tepidibacter hydrothermalis</name>
    <dbReference type="NCBI Taxonomy" id="3036126"/>
    <lineage>
        <taxon>Bacteria</taxon>
        <taxon>Bacillati</taxon>
        <taxon>Bacillota</taxon>
        <taxon>Clostridia</taxon>
        <taxon>Peptostreptococcales</taxon>
        <taxon>Peptostreptococcaceae</taxon>
        <taxon>Tepidibacter</taxon>
    </lineage>
</organism>
<name>A0ABY8EAT8_9FIRM</name>
<keyword evidence="2" id="KW-1185">Reference proteome</keyword>
<keyword evidence="1" id="KW-0282">Flagellum</keyword>
<reference evidence="1 2" key="1">
    <citation type="submission" date="2023-03" db="EMBL/GenBank/DDBJ databases">
        <title>Complete genome sequence of Tepidibacter sp. SWIR-1, isolated from a deep-sea hydrothermal vent.</title>
        <authorList>
            <person name="Li X."/>
        </authorList>
    </citation>
    <scope>NUCLEOTIDE SEQUENCE [LARGE SCALE GENOMIC DNA]</scope>
    <source>
        <strain evidence="1 2">SWIR-1</strain>
    </source>
</reference>
<sequence length="415" mass="49192">MSNLNKRTLLTPQYMKNFKCIGGACEDTCCVGWGIHIDKETYKKYRNCKDKQMREHLNKNITRQRSNPSNIAYAKIRLDEDKGCPFLSENKLCEIYSNLGEEYLSLTCTDYPRMYNKVNGVIEKSASMSCPEAARLALLNPNVMEFDQIEEHFNKKVLKGKEINTHKTNSSNKIERYFQELRVFTIQILQNREYELWERLIILGLFYQKLDEYIKDDKINEIPELIQSYINDIYSDKYKGVFESIPTQITVQMELLKELTDDRVLRGVASDRYMQCLKECLIGIMYTEEATKEEISQRYKLAYEKYYNPYMSRHEYILENYLVNYVFKNVFPSSKKDDIFDTYVMMIIHYSMIKMHLIGMAGFYKEKFEDKHVIKLIQAFAKVIEHNESYLENAYKLLKLNGFTTMSYMAILLKN</sequence>
<dbReference type="Proteomes" id="UP001222800">
    <property type="component" value="Chromosome"/>
</dbReference>
<dbReference type="EC" id="2.1.1.-" evidence="1"/>
<protein>
    <submittedName>
        <fullName evidence="1">Flagellin lysine-N-methylase</fullName>
        <ecNumber evidence="1">2.1.1.-</ecNumber>
    </submittedName>
</protein>
<evidence type="ECO:0000313" key="1">
    <source>
        <dbReference type="EMBL" id="WFD10037.1"/>
    </source>
</evidence>
<evidence type="ECO:0000313" key="2">
    <source>
        <dbReference type="Proteomes" id="UP001222800"/>
    </source>
</evidence>
<accession>A0ABY8EAT8</accession>
<dbReference type="EMBL" id="CP120733">
    <property type="protein sequence ID" value="WFD10037.1"/>
    <property type="molecule type" value="Genomic_DNA"/>
</dbReference>
<keyword evidence="1" id="KW-0966">Cell projection</keyword>
<keyword evidence="1" id="KW-0969">Cilium</keyword>
<dbReference type="NCBIfam" id="NF038110">
    <property type="entry name" value="Lys_methyl_FliB"/>
    <property type="match status" value="1"/>
</dbReference>
<keyword evidence="1" id="KW-0489">Methyltransferase</keyword>